<keyword evidence="3" id="KW-1185">Reference proteome</keyword>
<dbReference type="CTD" id="565064"/>
<dbReference type="Proteomes" id="UP000515152">
    <property type="component" value="Chromosome 15"/>
</dbReference>
<dbReference type="InterPro" id="IPR023796">
    <property type="entry name" value="Serpin_dom"/>
</dbReference>
<dbReference type="InterPro" id="IPR042185">
    <property type="entry name" value="Serpin_sf_2"/>
</dbReference>
<accession>A0A6P8GI56</accession>
<dbReference type="RefSeq" id="XP_031437066.1">
    <property type="nucleotide sequence ID" value="XM_031581206.2"/>
</dbReference>
<dbReference type="Gene3D" id="3.30.497.10">
    <property type="entry name" value="Antithrombin, subunit I, domain 2"/>
    <property type="match status" value="1"/>
</dbReference>
<dbReference type="CDD" id="cd02055">
    <property type="entry name" value="serpinA10_PZI"/>
    <property type="match status" value="1"/>
</dbReference>
<dbReference type="GO" id="GO:0005615">
    <property type="term" value="C:extracellular space"/>
    <property type="evidence" value="ECO:0007669"/>
    <property type="project" value="InterPro"/>
</dbReference>
<gene>
    <name evidence="4" type="primary">serpina10a</name>
</gene>
<dbReference type="PANTHER" id="PTHR11461">
    <property type="entry name" value="SERINE PROTEASE INHIBITOR, SERPIN"/>
    <property type="match status" value="1"/>
</dbReference>
<dbReference type="GO" id="GO:0004867">
    <property type="term" value="F:serine-type endopeptidase inhibitor activity"/>
    <property type="evidence" value="ECO:0007669"/>
    <property type="project" value="InterPro"/>
</dbReference>
<dbReference type="Gene3D" id="2.30.39.10">
    <property type="entry name" value="Alpha-1-antitrypsin, domain 1"/>
    <property type="match status" value="1"/>
</dbReference>
<dbReference type="Pfam" id="PF00079">
    <property type="entry name" value="Serpin"/>
    <property type="match status" value="1"/>
</dbReference>
<dbReference type="InterPro" id="IPR042178">
    <property type="entry name" value="Serpin_sf_1"/>
</dbReference>
<name>A0A6P8GI56_CLUHA</name>
<dbReference type="GeneID" id="105897091"/>
<evidence type="ECO:0000259" key="2">
    <source>
        <dbReference type="SMART" id="SM00093"/>
    </source>
</evidence>
<dbReference type="InterPro" id="IPR036186">
    <property type="entry name" value="Serpin_sf"/>
</dbReference>
<dbReference type="PANTHER" id="PTHR11461:SF191">
    <property type="entry name" value="PROTEIN Z-DEPENDENT PROTEASE INHIBITOR"/>
    <property type="match status" value="1"/>
</dbReference>
<dbReference type="PROSITE" id="PS00284">
    <property type="entry name" value="SERPIN"/>
    <property type="match status" value="1"/>
</dbReference>
<dbReference type="SMART" id="SM00093">
    <property type="entry name" value="SERPIN"/>
    <property type="match status" value="1"/>
</dbReference>
<evidence type="ECO:0000313" key="3">
    <source>
        <dbReference type="Proteomes" id="UP000515152"/>
    </source>
</evidence>
<proteinExistence type="inferred from homology"/>
<dbReference type="InterPro" id="IPR023795">
    <property type="entry name" value="Serpin_CS"/>
</dbReference>
<protein>
    <submittedName>
        <fullName evidence="4">Serpin peptidase inhibitor, clade A (Alpha-1 antiproteinase, antitrypsin), member 10a isoform X1</fullName>
    </submittedName>
</protein>
<dbReference type="AlphaFoldDB" id="A0A6P8GI56"/>
<evidence type="ECO:0000256" key="1">
    <source>
        <dbReference type="RuleBase" id="RU000411"/>
    </source>
</evidence>
<dbReference type="InterPro" id="IPR033835">
    <property type="entry name" value="PZI_serpin_dom"/>
</dbReference>
<dbReference type="InterPro" id="IPR000215">
    <property type="entry name" value="Serpin_fam"/>
</dbReference>
<feature type="domain" description="Serpin" evidence="2">
    <location>
        <begin position="103"/>
        <end position="461"/>
    </location>
</feature>
<dbReference type="SUPFAM" id="SSF56574">
    <property type="entry name" value="Serpins"/>
    <property type="match status" value="1"/>
</dbReference>
<evidence type="ECO:0000313" key="4">
    <source>
        <dbReference type="RefSeq" id="XP_031437066.1"/>
    </source>
</evidence>
<sequence>MWVLEQGDWWVCLTQDLHLAGPCVQKHNQTPPTGRTGCRAYNFEPHCSWSLSSSISLIPKRMWVNMAALHVLLGTLLLAVNSIAQAPGDDTEQLALRNAEFATSLYRKVAGSNDGNVVVSPLSLTLGLAALAEGAGGQTQEQLLSTLQLSLLQKPDAPDRIPQLLQSLQKDVEKEPSVRYDQGSALFAAQQVSVEATFKERVKEYFQTEAQNVDFSKTQAAANTINDHFRSKTGDKIREAVTDTIDANTQLMLVSAVFFKGQLVLPFNASLTQQERFYIDKYHIAQVPMMFRSDKYHLAYDPALKVGILKLASAGGVAMLVIFPDEDVDITSIDDELYANTYLEWLKSLKRTKLEVQLPRFSLLQSYSLKTALPSMGIPDVFQGNADLSKLSSSQGLKLDEVLQKTAIEIDETGSEPDSAPPTDPFTTNLPPRLTINRPFLFLVYHEATKNLLQIGRVVDPTKN</sequence>
<dbReference type="OrthoDB" id="10063692at2759"/>
<comment type="similarity">
    <text evidence="1">Belongs to the serpin family.</text>
</comment>
<reference evidence="4" key="1">
    <citation type="submission" date="2025-08" db="UniProtKB">
        <authorList>
            <consortium name="RefSeq"/>
        </authorList>
    </citation>
    <scope>IDENTIFICATION</scope>
</reference>
<organism evidence="3 4">
    <name type="scientific">Clupea harengus</name>
    <name type="common">Atlantic herring</name>
    <dbReference type="NCBI Taxonomy" id="7950"/>
    <lineage>
        <taxon>Eukaryota</taxon>
        <taxon>Metazoa</taxon>
        <taxon>Chordata</taxon>
        <taxon>Craniata</taxon>
        <taxon>Vertebrata</taxon>
        <taxon>Euteleostomi</taxon>
        <taxon>Actinopterygii</taxon>
        <taxon>Neopterygii</taxon>
        <taxon>Teleostei</taxon>
        <taxon>Clupei</taxon>
        <taxon>Clupeiformes</taxon>
        <taxon>Clupeoidei</taxon>
        <taxon>Clupeidae</taxon>
        <taxon>Clupea</taxon>
    </lineage>
</organism>
<dbReference type="GO" id="GO:0007596">
    <property type="term" value="P:blood coagulation"/>
    <property type="evidence" value="ECO:0007669"/>
    <property type="project" value="InterPro"/>
</dbReference>